<protein>
    <submittedName>
        <fullName evidence="4">Acyl-CoA thioesterase</fullName>
        <ecNumber evidence="4">3.1.2.-</ecNumber>
    </submittedName>
</protein>
<evidence type="ECO:0000313" key="4">
    <source>
        <dbReference type="EMBL" id="MBB3726742.1"/>
    </source>
</evidence>
<dbReference type="CDD" id="cd03443">
    <property type="entry name" value="PaaI_thioesterase"/>
    <property type="match status" value="1"/>
</dbReference>
<evidence type="ECO:0000259" key="3">
    <source>
        <dbReference type="Pfam" id="PF03061"/>
    </source>
</evidence>
<dbReference type="EMBL" id="JACIBV010000001">
    <property type="protein sequence ID" value="MBB3726742.1"/>
    <property type="molecule type" value="Genomic_DNA"/>
</dbReference>
<dbReference type="PANTHER" id="PTHR42856:SF1">
    <property type="entry name" value="ACYL-COENZYME A THIOESTERASE PAAI"/>
    <property type="match status" value="1"/>
</dbReference>
<dbReference type="NCBIfam" id="TIGR02286">
    <property type="entry name" value="PaaD"/>
    <property type="match status" value="1"/>
</dbReference>
<dbReference type="AlphaFoldDB" id="A0A7W5YMU9"/>
<dbReference type="PANTHER" id="PTHR42856">
    <property type="entry name" value="ACYL-COENZYME A THIOESTERASE PAAI"/>
    <property type="match status" value="1"/>
</dbReference>
<dbReference type="InterPro" id="IPR052723">
    <property type="entry name" value="Acyl-CoA_thioesterase_PaaI"/>
</dbReference>
<dbReference type="InterPro" id="IPR029069">
    <property type="entry name" value="HotDog_dom_sf"/>
</dbReference>
<dbReference type="NCBIfam" id="TIGR00369">
    <property type="entry name" value="unchar_dom_1"/>
    <property type="match status" value="1"/>
</dbReference>
<dbReference type="FunFam" id="3.10.129.10:FF:000022">
    <property type="entry name" value="Phenylacetic acid degradation protein"/>
    <property type="match status" value="1"/>
</dbReference>
<dbReference type="GO" id="GO:0016289">
    <property type="term" value="F:acyl-CoA hydrolase activity"/>
    <property type="evidence" value="ECO:0007669"/>
    <property type="project" value="TreeGrafter"/>
</dbReference>
<dbReference type="Gene3D" id="3.10.129.10">
    <property type="entry name" value="Hotdog Thioesterase"/>
    <property type="match status" value="1"/>
</dbReference>
<keyword evidence="2 4" id="KW-0378">Hydrolase</keyword>
<proteinExistence type="inferred from homology"/>
<reference evidence="4 5" key="1">
    <citation type="submission" date="2020-08" db="EMBL/GenBank/DDBJ databases">
        <title>Sequencing the genomes of 1000 actinobacteria strains.</title>
        <authorList>
            <person name="Klenk H.-P."/>
        </authorList>
    </citation>
    <scope>NUCLEOTIDE SEQUENCE [LARGE SCALE GENOMIC DNA]</scope>
    <source>
        <strain evidence="4 5">DSM 44320</strain>
    </source>
</reference>
<name>A0A7W5YMU9_9ACTN</name>
<dbReference type="Pfam" id="PF03061">
    <property type="entry name" value="4HBT"/>
    <property type="match status" value="1"/>
</dbReference>
<dbReference type="InterPro" id="IPR006683">
    <property type="entry name" value="Thioestr_dom"/>
</dbReference>
<dbReference type="SUPFAM" id="SSF54637">
    <property type="entry name" value="Thioesterase/thiol ester dehydrase-isomerase"/>
    <property type="match status" value="1"/>
</dbReference>
<evidence type="ECO:0000256" key="1">
    <source>
        <dbReference type="ARBA" id="ARBA00008324"/>
    </source>
</evidence>
<comment type="similarity">
    <text evidence="1">Belongs to the thioesterase PaaI family.</text>
</comment>
<evidence type="ECO:0000256" key="2">
    <source>
        <dbReference type="ARBA" id="ARBA00022801"/>
    </source>
</evidence>
<gene>
    <name evidence="4" type="ORF">FHR33_002602</name>
</gene>
<sequence>MEGARRMMADDAASAALGIELTELAEGAADCRMTVTPAMINGHGLCHGGYVFLLADTAFACACNSHGPVTVAAGAEIVFVSPAREGEVLTASARERTRFGRSGVYDITVRGEDERVVAEFRGRSRTLREGP</sequence>
<keyword evidence="5" id="KW-1185">Reference proteome</keyword>
<dbReference type="InterPro" id="IPR003736">
    <property type="entry name" value="PAAI_dom"/>
</dbReference>
<feature type="domain" description="Thioesterase" evidence="3">
    <location>
        <begin position="43"/>
        <end position="118"/>
    </location>
</feature>
<dbReference type="EC" id="3.1.2.-" evidence="4"/>
<organism evidence="4 5">
    <name type="scientific">Nonomuraea dietziae</name>
    <dbReference type="NCBI Taxonomy" id="65515"/>
    <lineage>
        <taxon>Bacteria</taxon>
        <taxon>Bacillati</taxon>
        <taxon>Actinomycetota</taxon>
        <taxon>Actinomycetes</taxon>
        <taxon>Streptosporangiales</taxon>
        <taxon>Streptosporangiaceae</taxon>
        <taxon>Nonomuraea</taxon>
    </lineage>
</organism>
<accession>A0A7W5YMU9</accession>
<dbReference type="InterPro" id="IPR011973">
    <property type="entry name" value="PaaD"/>
</dbReference>
<evidence type="ECO:0000313" key="5">
    <source>
        <dbReference type="Proteomes" id="UP000579945"/>
    </source>
</evidence>
<dbReference type="Proteomes" id="UP000579945">
    <property type="component" value="Unassembled WGS sequence"/>
</dbReference>
<comment type="caution">
    <text evidence="4">The sequence shown here is derived from an EMBL/GenBank/DDBJ whole genome shotgun (WGS) entry which is preliminary data.</text>
</comment>